<keyword evidence="3" id="KW-1003">Cell membrane</keyword>
<feature type="transmembrane region" description="Helical" evidence="8">
    <location>
        <begin position="284"/>
        <end position="302"/>
    </location>
</feature>
<feature type="transmembrane region" description="Helical" evidence="8">
    <location>
        <begin position="181"/>
        <end position="201"/>
    </location>
</feature>
<evidence type="ECO:0000256" key="6">
    <source>
        <dbReference type="ARBA" id="ARBA00022989"/>
    </source>
</evidence>
<keyword evidence="4 8" id="KW-0812">Transmembrane</keyword>
<protein>
    <submittedName>
        <fullName evidence="9">Arsenical efflux pump membrane protein ArsB</fullName>
    </submittedName>
</protein>
<evidence type="ECO:0000256" key="5">
    <source>
        <dbReference type="ARBA" id="ARBA00022849"/>
    </source>
</evidence>
<dbReference type="KEGG" id="cchl:FPL14_24075"/>
<evidence type="ECO:0000256" key="8">
    <source>
        <dbReference type="SAM" id="Phobius"/>
    </source>
</evidence>
<feature type="transmembrane region" description="Helical" evidence="8">
    <location>
        <begin position="228"/>
        <end position="246"/>
    </location>
</feature>
<dbReference type="AlphaFoldDB" id="A0A7G5C3X3"/>
<evidence type="ECO:0000256" key="3">
    <source>
        <dbReference type="ARBA" id="ARBA00022475"/>
    </source>
</evidence>
<dbReference type="GO" id="GO:0015105">
    <property type="term" value="F:arsenite transmembrane transporter activity"/>
    <property type="evidence" value="ECO:0007669"/>
    <property type="project" value="InterPro"/>
</dbReference>
<dbReference type="GO" id="GO:0046685">
    <property type="term" value="P:response to arsenic-containing substance"/>
    <property type="evidence" value="ECO:0007669"/>
    <property type="project" value="UniProtKB-KW"/>
</dbReference>
<feature type="transmembrane region" description="Helical" evidence="8">
    <location>
        <begin position="362"/>
        <end position="389"/>
    </location>
</feature>
<keyword evidence="6 8" id="KW-1133">Transmembrane helix</keyword>
<name>A0A7G5C3X3_9BACL</name>
<proteinExistence type="inferred from homology"/>
<dbReference type="GO" id="GO:0005886">
    <property type="term" value="C:plasma membrane"/>
    <property type="evidence" value="ECO:0007669"/>
    <property type="project" value="UniProtKB-SubCell"/>
</dbReference>
<feature type="transmembrane region" description="Helical" evidence="8">
    <location>
        <begin position="140"/>
        <end position="161"/>
    </location>
</feature>
<evidence type="ECO:0000256" key="1">
    <source>
        <dbReference type="ARBA" id="ARBA00004651"/>
    </source>
</evidence>
<dbReference type="RefSeq" id="WP_182300142.1">
    <property type="nucleotide sequence ID" value="NZ_CP041969.1"/>
</dbReference>
<keyword evidence="5" id="KW-0059">Arsenical resistance</keyword>
<dbReference type="Pfam" id="PF02040">
    <property type="entry name" value="ArsB"/>
    <property type="match status" value="1"/>
</dbReference>
<evidence type="ECO:0000256" key="4">
    <source>
        <dbReference type="ARBA" id="ARBA00022692"/>
    </source>
</evidence>
<dbReference type="CDD" id="cd01118">
    <property type="entry name" value="ArsB_permease"/>
    <property type="match status" value="1"/>
</dbReference>
<dbReference type="PANTHER" id="PTHR43302:SF5">
    <property type="entry name" value="TRANSPORTER ARSB-RELATED"/>
    <property type="match status" value="1"/>
</dbReference>
<organism evidence="9 10">
    <name type="scientific">Cohnella cholangitidis</name>
    <dbReference type="NCBI Taxonomy" id="2598458"/>
    <lineage>
        <taxon>Bacteria</taxon>
        <taxon>Bacillati</taxon>
        <taxon>Bacillota</taxon>
        <taxon>Bacilli</taxon>
        <taxon>Bacillales</taxon>
        <taxon>Paenibacillaceae</taxon>
        <taxon>Cohnella</taxon>
    </lineage>
</organism>
<reference evidence="9 10" key="1">
    <citation type="submission" date="2019-07" db="EMBL/GenBank/DDBJ databases">
        <authorList>
            <person name="Kim J.K."/>
            <person name="Cheong H.-M."/>
            <person name="Choi Y."/>
            <person name="Hwang K.J."/>
            <person name="Lee S."/>
            <person name="Choi C."/>
        </authorList>
    </citation>
    <scope>NUCLEOTIDE SEQUENCE [LARGE SCALE GENOMIC DNA]</scope>
    <source>
        <strain evidence="9 10">KS 22</strain>
    </source>
</reference>
<sequence>MIVLFSIFVFAITLTLIIWRPKGLNEAYFAAPGALLLLLTGSLALEDAAYIWQLVWNATLSLIGIMILTAVMDDNGFFRWAALHIVRRFHRKRMMLLVGLSLFSCLITTFFNNDGTVLIMTPIVLEATALLGMGLKARIAFLLSVGLMADTASATLMVSNLTNILTADFFGISFGDYARNMAFPGLTASMATVAVLVLAFGRTIRKDGEANDGSYSFPEPASAIGNPIVFRLSWVILLLILMGYFASESLNVPVSFIACAGAIVLWLAGVATRSSDSLRIVRRTPWLIVVFALAMNLIVYNMHLHGATDWFAEWLEPVSEAGLAGAVFGSGILFSLLAAIMNNLPAVLVSSLSISGMEGNPILPFASLIGMSVGAKLTPLGSLATLLWLGLLRRDGVHLGWGRYMKYGFLLTIPVLMISLGALWLQTWLK</sequence>
<accession>A0A7G5C3X3</accession>
<dbReference type="PANTHER" id="PTHR43302">
    <property type="entry name" value="TRANSPORTER ARSB-RELATED"/>
    <property type="match status" value="1"/>
</dbReference>
<dbReference type="InterPro" id="IPR000802">
    <property type="entry name" value="Arsenical_pump_ArsB"/>
</dbReference>
<feature type="transmembrane region" description="Helical" evidence="8">
    <location>
        <begin position="252"/>
        <end position="272"/>
    </location>
</feature>
<dbReference type="Proteomes" id="UP000515679">
    <property type="component" value="Chromosome"/>
</dbReference>
<keyword evidence="10" id="KW-1185">Reference proteome</keyword>
<evidence type="ECO:0000313" key="9">
    <source>
        <dbReference type="EMBL" id="QMV43907.1"/>
    </source>
</evidence>
<evidence type="ECO:0000256" key="2">
    <source>
        <dbReference type="ARBA" id="ARBA00006433"/>
    </source>
</evidence>
<comment type="similarity">
    <text evidence="2">Belongs to the ArsB family.</text>
</comment>
<feature type="transmembrane region" description="Helical" evidence="8">
    <location>
        <begin position="93"/>
        <end position="111"/>
    </location>
</feature>
<comment type="subcellular location">
    <subcellularLocation>
        <location evidence="1">Cell membrane</location>
        <topology evidence="1">Multi-pass membrane protein</topology>
    </subcellularLocation>
</comment>
<gene>
    <name evidence="9" type="ORF">FPL14_24075</name>
</gene>
<feature type="transmembrane region" description="Helical" evidence="8">
    <location>
        <begin position="322"/>
        <end position="341"/>
    </location>
</feature>
<feature type="transmembrane region" description="Helical" evidence="8">
    <location>
        <begin position="6"/>
        <end position="21"/>
    </location>
</feature>
<keyword evidence="7 8" id="KW-0472">Membrane</keyword>
<feature type="transmembrane region" description="Helical" evidence="8">
    <location>
        <begin position="51"/>
        <end position="72"/>
    </location>
</feature>
<evidence type="ECO:0000313" key="10">
    <source>
        <dbReference type="Proteomes" id="UP000515679"/>
    </source>
</evidence>
<evidence type="ECO:0000256" key="7">
    <source>
        <dbReference type="ARBA" id="ARBA00023136"/>
    </source>
</evidence>
<dbReference type="EMBL" id="CP041969">
    <property type="protein sequence ID" value="QMV43907.1"/>
    <property type="molecule type" value="Genomic_DNA"/>
</dbReference>
<dbReference type="PRINTS" id="PR00758">
    <property type="entry name" value="ARSENICPUMP"/>
</dbReference>
<feature type="transmembrane region" description="Helical" evidence="8">
    <location>
        <begin position="117"/>
        <end position="135"/>
    </location>
</feature>
<feature type="transmembrane region" description="Helical" evidence="8">
    <location>
        <begin position="409"/>
        <end position="429"/>
    </location>
</feature>